<dbReference type="RefSeq" id="WP_174701309.1">
    <property type="nucleotide sequence ID" value="NZ_JABURA010000001.1"/>
</dbReference>
<evidence type="ECO:0000256" key="1">
    <source>
        <dbReference type="SAM" id="MobiDB-lite"/>
    </source>
</evidence>
<sequence>MSSGLTFGTIKRVGAILLAIAIVLAAGLVIFQAPAIFGVEEDPQASITFEDQRGDGESVTVDEVSLSEGGFVVVTGSDGETLAVSDYLEAGSHENVTIERNEDAQAELVGQLTATVHRDTNDDENFGYDDSDGEADPPYLEDGYPVSDTATVTGDTTDALDDSFTVESLSAPESATTNETIEITAEIANPTDLGSQQSVELRLDGDVLKQQTLELGAGETGEVAFEIETAGLAPGNRTIGVYTDGHGALDEIELTFHTTPGIEIVNGSDDSVTAAVATPEEGFVAVQDANGTVVGTSEVLSPGEHDNVTVEFDENATVEDDEELTAFVATGDPSEPENATPVEYEGERIETTFALADVPDGSDGGNESDAGGGE</sequence>
<evidence type="ECO:0000313" key="5">
    <source>
        <dbReference type="Proteomes" id="UP000728647"/>
    </source>
</evidence>
<comment type="caution">
    <text evidence="4">The sequence shown here is derived from an EMBL/GenBank/DDBJ whole genome shotgun (WGS) entry which is preliminary data.</text>
</comment>
<dbReference type="Pfam" id="PF07705">
    <property type="entry name" value="CARDB"/>
    <property type="match status" value="1"/>
</dbReference>
<dbReference type="Pfam" id="PF23951">
    <property type="entry name" value="DUF7282"/>
    <property type="match status" value="2"/>
</dbReference>
<feature type="domain" description="DUF7282" evidence="3">
    <location>
        <begin position="268"/>
        <end position="333"/>
    </location>
</feature>
<dbReference type="InterPro" id="IPR011635">
    <property type="entry name" value="CARDB"/>
</dbReference>
<reference evidence="4" key="1">
    <citation type="submission" date="2020-06" db="EMBL/GenBank/DDBJ databases">
        <title>Haloterrigena sp. nov., an extremely halophilic archaeon isolated from a saline sediment.</title>
        <authorList>
            <person name="Liu B.-B."/>
        </authorList>
    </citation>
    <scope>NUCLEOTIDE SEQUENCE</scope>
    <source>
        <strain evidence="4">SYSU A121-1</strain>
    </source>
</reference>
<dbReference type="AlphaFoldDB" id="A0A8J8KEN0"/>
<evidence type="ECO:0000259" key="3">
    <source>
        <dbReference type="Pfam" id="PF23951"/>
    </source>
</evidence>
<dbReference type="EMBL" id="JABURA010000001">
    <property type="protein sequence ID" value="NUB90162.1"/>
    <property type="molecule type" value="Genomic_DNA"/>
</dbReference>
<protein>
    <submittedName>
        <fullName evidence="4">DUF4179 domain-containing protein</fullName>
    </submittedName>
</protein>
<evidence type="ECO:0000313" key="4">
    <source>
        <dbReference type="EMBL" id="NUB90162.1"/>
    </source>
</evidence>
<organism evidence="4 5">
    <name type="scientific">Haloterrigena gelatinilytica</name>
    <dbReference type="NCBI Taxonomy" id="2741724"/>
    <lineage>
        <taxon>Archaea</taxon>
        <taxon>Methanobacteriati</taxon>
        <taxon>Methanobacteriota</taxon>
        <taxon>Stenosarchaea group</taxon>
        <taxon>Halobacteria</taxon>
        <taxon>Halobacteriales</taxon>
        <taxon>Natrialbaceae</taxon>
        <taxon>Haloterrigena</taxon>
    </lineage>
</organism>
<proteinExistence type="predicted"/>
<name>A0A8J8KEN0_9EURY</name>
<evidence type="ECO:0000259" key="2">
    <source>
        <dbReference type="Pfam" id="PF07705"/>
    </source>
</evidence>
<feature type="domain" description="CARDB" evidence="2">
    <location>
        <begin position="164"/>
        <end position="252"/>
    </location>
</feature>
<feature type="domain" description="DUF7282" evidence="3">
    <location>
        <begin position="45"/>
        <end position="153"/>
    </location>
</feature>
<accession>A0A8J8KEN0</accession>
<dbReference type="Proteomes" id="UP000728647">
    <property type="component" value="Unassembled WGS sequence"/>
</dbReference>
<feature type="region of interest" description="Disordered" evidence="1">
    <location>
        <begin position="354"/>
        <end position="374"/>
    </location>
</feature>
<dbReference type="InterPro" id="IPR013783">
    <property type="entry name" value="Ig-like_fold"/>
</dbReference>
<gene>
    <name evidence="4" type="ORF">HT576_03815</name>
</gene>
<dbReference type="InterPro" id="IPR055706">
    <property type="entry name" value="Slg1/2_DUF7282"/>
</dbReference>
<dbReference type="Gene3D" id="2.60.40.10">
    <property type="entry name" value="Immunoglobulins"/>
    <property type="match status" value="1"/>
</dbReference>
<dbReference type="OrthoDB" id="239724at2157"/>